<organism evidence="6 7">
    <name type="scientific">Aspergillus carbonarius (strain ITEM 5010)</name>
    <dbReference type="NCBI Taxonomy" id="602072"/>
    <lineage>
        <taxon>Eukaryota</taxon>
        <taxon>Fungi</taxon>
        <taxon>Dikarya</taxon>
        <taxon>Ascomycota</taxon>
        <taxon>Pezizomycotina</taxon>
        <taxon>Eurotiomycetes</taxon>
        <taxon>Eurotiomycetidae</taxon>
        <taxon>Eurotiales</taxon>
        <taxon>Aspergillaceae</taxon>
        <taxon>Aspergillus</taxon>
        <taxon>Aspergillus subgen. Circumdati</taxon>
    </lineage>
</organism>
<dbReference type="OMA" id="SGPMSDW"/>
<evidence type="ECO:0000256" key="4">
    <source>
        <dbReference type="ARBA" id="ARBA00023136"/>
    </source>
</evidence>
<dbReference type="VEuPathDB" id="FungiDB:ASPCADRAFT_42081"/>
<keyword evidence="2 5" id="KW-0812">Transmembrane</keyword>
<dbReference type="SUPFAM" id="SSF103473">
    <property type="entry name" value="MFS general substrate transporter"/>
    <property type="match status" value="1"/>
</dbReference>
<dbReference type="OrthoDB" id="268400at2759"/>
<feature type="transmembrane region" description="Helical" evidence="5">
    <location>
        <begin position="458"/>
        <end position="486"/>
    </location>
</feature>
<reference evidence="7" key="1">
    <citation type="journal article" date="2017" name="Genome Biol.">
        <title>Comparative genomics reveals high biological diversity and specific adaptations in the industrially and medically important fungal genus Aspergillus.</title>
        <authorList>
            <person name="de Vries R.P."/>
            <person name="Riley R."/>
            <person name="Wiebenga A."/>
            <person name="Aguilar-Osorio G."/>
            <person name="Amillis S."/>
            <person name="Uchima C.A."/>
            <person name="Anderluh G."/>
            <person name="Asadollahi M."/>
            <person name="Askin M."/>
            <person name="Barry K."/>
            <person name="Battaglia E."/>
            <person name="Bayram O."/>
            <person name="Benocci T."/>
            <person name="Braus-Stromeyer S.A."/>
            <person name="Caldana C."/>
            <person name="Canovas D."/>
            <person name="Cerqueira G.C."/>
            <person name="Chen F."/>
            <person name="Chen W."/>
            <person name="Choi C."/>
            <person name="Clum A."/>
            <person name="Dos Santos R.A."/>
            <person name="Damasio A.R."/>
            <person name="Diallinas G."/>
            <person name="Emri T."/>
            <person name="Fekete E."/>
            <person name="Flipphi M."/>
            <person name="Freyberg S."/>
            <person name="Gallo A."/>
            <person name="Gournas C."/>
            <person name="Habgood R."/>
            <person name="Hainaut M."/>
            <person name="Harispe M.L."/>
            <person name="Henrissat B."/>
            <person name="Hilden K.S."/>
            <person name="Hope R."/>
            <person name="Hossain A."/>
            <person name="Karabika E."/>
            <person name="Karaffa L."/>
            <person name="Karanyi Z."/>
            <person name="Krasevec N."/>
            <person name="Kuo A."/>
            <person name="Kusch H."/>
            <person name="LaButti K."/>
            <person name="Lagendijk E.L."/>
            <person name="Lapidus A."/>
            <person name="Levasseur A."/>
            <person name="Lindquist E."/>
            <person name="Lipzen A."/>
            <person name="Logrieco A.F."/>
            <person name="MacCabe A."/>
            <person name="Maekelae M.R."/>
            <person name="Malavazi I."/>
            <person name="Melin P."/>
            <person name="Meyer V."/>
            <person name="Mielnichuk N."/>
            <person name="Miskei M."/>
            <person name="Molnar A.P."/>
            <person name="Mule G."/>
            <person name="Ngan C.Y."/>
            <person name="Orejas M."/>
            <person name="Orosz E."/>
            <person name="Ouedraogo J.P."/>
            <person name="Overkamp K.M."/>
            <person name="Park H.-S."/>
            <person name="Perrone G."/>
            <person name="Piumi F."/>
            <person name="Punt P.J."/>
            <person name="Ram A.F."/>
            <person name="Ramon A."/>
            <person name="Rauscher S."/>
            <person name="Record E."/>
            <person name="Riano-Pachon D.M."/>
            <person name="Robert V."/>
            <person name="Roehrig J."/>
            <person name="Ruller R."/>
            <person name="Salamov A."/>
            <person name="Salih N.S."/>
            <person name="Samson R.A."/>
            <person name="Sandor E."/>
            <person name="Sanguinetti M."/>
            <person name="Schuetze T."/>
            <person name="Sepcic K."/>
            <person name="Shelest E."/>
            <person name="Sherlock G."/>
            <person name="Sophianopoulou V."/>
            <person name="Squina F.M."/>
            <person name="Sun H."/>
            <person name="Susca A."/>
            <person name="Todd R.B."/>
            <person name="Tsang A."/>
            <person name="Unkles S.E."/>
            <person name="van de Wiele N."/>
            <person name="van Rossen-Uffink D."/>
            <person name="Oliveira J.V."/>
            <person name="Vesth T.C."/>
            <person name="Visser J."/>
            <person name="Yu J.-H."/>
            <person name="Zhou M."/>
            <person name="Andersen M.R."/>
            <person name="Archer D.B."/>
            <person name="Baker S.E."/>
            <person name="Benoit I."/>
            <person name="Brakhage A.A."/>
            <person name="Braus G.H."/>
            <person name="Fischer R."/>
            <person name="Frisvad J.C."/>
            <person name="Goldman G.H."/>
            <person name="Houbraken J."/>
            <person name="Oakley B."/>
            <person name="Pocsi I."/>
            <person name="Scazzocchio C."/>
            <person name="Seiboth B."/>
            <person name="vanKuyk P.A."/>
            <person name="Wortman J."/>
            <person name="Dyer P.S."/>
            <person name="Grigoriev I.V."/>
        </authorList>
    </citation>
    <scope>NUCLEOTIDE SEQUENCE [LARGE SCALE GENOMIC DNA]</scope>
    <source>
        <strain evidence="7">ITEM 5010</strain>
    </source>
</reference>
<feature type="transmembrane region" description="Helical" evidence="5">
    <location>
        <begin position="158"/>
        <end position="176"/>
    </location>
</feature>
<dbReference type="GO" id="GO:0022857">
    <property type="term" value="F:transmembrane transporter activity"/>
    <property type="evidence" value="ECO:0007669"/>
    <property type="project" value="InterPro"/>
</dbReference>
<name>A0A1R3RXU9_ASPC5</name>
<evidence type="ECO:0000256" key="3">
    <source>
        <dbReference type="ARBA" id="ARBA00022989"/>
    </source>
</evidence>
<evidence type="ECO:0000256" key="2">
    <source>
        <dbReference type="ARBA" id="ARBA00022692"/>
    </source>
</evidence>
<dbReference type="GO" id="GO:0005886">
    <property type="term" value="C:plasma membrane"/>
    <property type="evidence" value="ECO:0007669"/>
    <property type="project" value="TreeGrafter"/>
</dbReference>
<feature type="transmembrane region" description="Helical" evidence="5">
    <location>
        <begin position="217"/>
        <end position="236"/>
    </location>
</feature>
<feature type="transmembrane region" description="Helical" evidence="5">
    <location>
        <begin position="435"/>
        <end position="452"/>
    </location>
</feature>
<keyword evidence="3 5" id="KW-1133">Transmembrane helix</keyword>
<dbReference type="Pfam" id="PF07690">
    <property type="entry name" value="MFS_1"/>
    <property type="match status" value="1"/>
</dbReference>
<evidence type="ECO:0000256" key="1">
    <source>
        <dbReference type="ARBA" id="ARBA00004141"/>
    </source>
</evidence>
<proteinExistence type="predicted"/>
<sequence>MAEDNHLDAGMYRSETLKGDSNEQVHLENIPSTPRDLVFDTSPANPQNWPAWKKDAQILMVAFHSMVATFMAAGIIPAYDVMAEAYAVTVPQASYLTSAQVLSSTQILLLGLCPIFWKPITSTYGRYHVFMFSVLGSMACNIGGAHCTTYGTQMVTRVLTAILISPPMGIGSGVITELCEPEKRAQKLGWWTLMLTLGTPGGPFVMGFVTKHVGFQWIYWIFAMINFAQFIAYLLLGEETLYVPADGNIHVASMARPRFFQKLVPRRINPRQLKPREFVEPLFYARLPRVLIPACAHAIVFCYGNIALIVEMPIAFGEKFDFDSQQIGLQFIAIIIGCLLGEQLSGPMSDWFLQVMHRKRGYHCAADRLWLSYIGFGTVIAGLLVWGFQLEKATSWNVTPCVGAAISSFGNQIITTILISFAVDSHKEASTNVGVCINFFRHIYGFIGPFYFPPMFNALGLAGAAGVMCAIIGVCALPSIMAIQFVATRTDQKREDVTQ</sequence>
<feature type="transmembrane region" description="Helical" evidence="5">
    <location>
        <begin position="402"/>
        <end position="423"/>
    </location>
</feature>
<feature type="transmembrane region" description="Helical" evidence="5">
    <location>
        <begin position="327"/>
        <end position="348"/>
    </location>
</feature>
<keyword evidence="4 5" id="KW-0472">Membrane</keyword>
<feature type="transmembrane region" description="Helical" evidence="5">
    <location>
        <begin position="99"/>
        <end position="117"/>
    </location>
</feature>
<dbReference type="STRING" id="602072.A0A1R3RXU9"/>
<feature type="transmembrane region" description="Helical" evidence="5">
    <location>
        <begin position="290"/>
        <end position="315"/>
    </location>
</feature>
<evidence type="ECO:0000256" key="5">
    <source>
        <dbReference type="SAM" id="Phobius"/>
    </source>
</evidence>
<feature type="transmembrane region" description="Helical" evidence="5">
    <location>
        <begin position="369"/>
        <end position="390"/>
    </location>
</feature>
<gene>
    <name evidence="6" type="ORF">ASPCADRAFT_42081</name>
</gene>
<accession>A0A1R3RXU9</accession>
<evidence type="ECO:0000313" key="6">
    <source>
        <dbReference type="EMBL" id="OOF99267.1"/>
    </source>
</evidence>
<feature type="transmembrane region" description="Helical" evidence="5">
    <location>
        <begin position="188"/>
        <end position="205"/>
    </location>
</feature>
<dbReference type="PANTHER" id="PTHR23502">
    <property type="entry name" value="MAJOR FACILITATOR SUPERFAMILY"/>
    <property type="match status" value="1"/>
</dbReference>
<dbReference type="Proteomes" id="UP000188318">
    <property type="component" value="Unassembled WGS sequence"/>
</dbReference>
<comment type="subcellular location">
    <subcellularLocation>
        <location evidence="1">Membrane</location>
        <topology evidence="1">Multi-pass membrane protein</topology>
    </subcellularLocation>
</comment>
<dbReference type="InterPro" id="IPR011701">
    <property type="entry name" value="MFS"/>
</dbReference>
<dbReference type="PANTHER" id="PTHR23502:SF2">
    <property type="entry name" value="TRANSPORTER, PUTATIVE (AFU_ORTHOLOGUE AFUA_2G08910)-RELATED"/>
    <property type="match status" value="1"/>
</dbReference>
<dbReference type="InterPro" id="IPR036259">
    <property type="entry name" value="MFS_trans_sf"/>
</dbReference>
<feature type="transmembrane region" description="Helical" evidence="5">
    <location>
        <begin position="129"/>
        <end position="152"/>
    </location>
</feature>
<feature type="transmembrane region" description="Helical" evidence="5">
    <location>
        <begin position="58"/>
        <end position="79"/>
    </location>
</feature>
<dbReference type="AlphaFoldDB" id="A0A1R3RXU9"/>
<evidence type="ECO:0008006" key="8">
    <source>
        <dbReference type="Google" id="ProtNLM"/>
    </source>
</evidence>
<keyword evidence="7" id="KW-1185">Reference proteome</keyword>
<evidence type="ECO:0000313" key="7">
    <source>
        <dbReference type="Proteomes" id="UP000188318"/>
    </source>
</evidence>
<dbReference type="EMBL" id="KV907495">
    <property type="protein sequence ID" value="OOF99267.1"/>
    <property type="molecule type" value="Genomic_DNA"/>
</dbReference>
<dbReference type="Gene3D" id="1.20.1250.20">
    <property type="entry name" value="MFS general substrate transporter like domains"/>
    <property type="match status" value="1"/>
</dbReference>
<protein>
    <recommendedName>
        <fullName evidence="8">Major facilitator superfamily (MFS) profile domain-containing protein</fullName>
    </recommendedName>
</protein>